<protein>
    <submittedName>
        <fullName evidence="1">Uncharacterized protein</fullName>
    </submittedName>
</protein>
<dbReference type="Proteomes" id="UP001271007">
    <property type="component" value="Unassembled WGS sequence"/>
</dbReference>
<proteinExistence type="predicted"/>
<evidence type="ECO:0000313" key="2">
    <source>
        <dbReference type="Proteomes" id="UP001271007"/>
    </source>
</evidence>
<dbReference type="EMBL" id="JAWDJX010000007">
    <property type="protein sequence ID" value="KAK3056069.1"/>
    <property type="molecule type" value="Genomic_DNA"/>
</dbReference>
<accession>A0AAJ0LUW6</accession>
<name>A0AAJ0LUW6_9PEZI</name>
<dbReference type="AlphaFoldDB" id="A0AAJ0LUW6"/>
<comment type="caution">
    <text evidence="1">The sequence shown here is derived from an EMBL/GenBank/DDBJ whole genome shotgun (WGS) entry which is preliminary data.</text>
</comment>
<gene>
    <name evidence="1" type="ORF">LTR09_003305</name>
</gene>
<organism evidence="1 2">
    <name type="scientific">Extremus antarcticus</name>
    <dbReference type="NCBI Taxonomy" id="702011"/>
    <lineage>
        <taxon>Eukaryota</taxon>
        <taxon>Fungi</taxon>
        <taxon>Dikarya</taxon>
        <taxon>Ascomycota</taxon>
        <taxon>Pezizomycotina</taxon>
        <taxon>Dothideomycetes</taxon>
        <taxon>Dothideomycetidae</taxon>
        <taxon>Mycosphaerellales</taxon>
        <taxon>Extremaceae</taxon>
        <taxon>Extremus</taxon>
    </lineage>
</organism>
<sequence>MSYYPRSWDRGRRPWGRYSNPYRPRYYYDDDDDDDYYPRRRYDYDPWAPNYRHYRPRNYNSYPNPLELNININNIPWNQNGYPQPYYSPAEYHQPEYYYSLLDIMTAVQSGFVTVPNAWNIMQMMQMGDPMSMMQYRPVMQHMPAVAHYWGSNRGHRPWSIGAGMGGHIGGLGGGLGMQLYRR</sequence>
<reference evidence="1" key="1">
    <citation type="submission" date="2023-04" db="EMBL/GenBank/DDBJ databases">
        <title>Black Yeasts Isolated from many extreme environments.</title>
        <authorList>
            <person name="Coleine C."/>
            <person name="Stajich J.E."/>
            <person name="Selbmann L."/>
        </authorList>
    </citation>
    <scope>NUCLEOTIDE SEQUENCE</scope>
    <source>
        <strain evidence="1">CCFEE 5312</strain>
    </source>
</reference>
<evidence type="ECO:0000313" key="1">
    <source>
        <dbReference type="EMBL" id="KAK3056069.1"/>
    </source>
</evidence>
<keyword evidence="2" id="KW-1185">Reference proteome</keyword>